<keyword evidence="4" id="KW-0444">Lipid biosynthesis</keyword>
<dbReference type="CDD" id="cd00830">
    <property type="entry name" value="KAS_III"/>
    <property type="match status" value="1"/>
</dbReference>
<dbReference type="Gene3D" id="3.40.47.10">
    <property type="match status" value="1"/>
</dbReference>
<evidence type="ECO:0000256" key="4">
    <source>
        <dbReference type="ARBA" id="ARBA00022516"/>
    </source>
</evidence>
<comment type="similarity">
    <text evidence="2">Belongs to the thiolase-like superfamily. FabH family.</text>
</comment>
<name>A0A1H4KDP8_9MICC</name>
<evidence type="ECO:0000256" key="2">
    <source>
        <dbReference type="ARBA" id="ARBA00008642"/>
    </source>
</evidence>
<evidence type="ECO:0000313" key="12">
    <source>
        <dbReference type="EMBL" id="SEB56386.1"/>
    </source>
</evidence>
<protein>
    <submittedName>
        <fullName evidence="12">3-oxoacyl-[acyl-carrier-protein] synthase III</fullName>
    </submittedName>
</protein>
<dbReference type="Pfam" id="PF08545">
    <property type="entry name" value="ACP_syn_III"/>
    <property type="match status" value="1"/>
</dbReference>
<evidence type="ECO:0000256" key="5">
    <source>
        <dbReference type="ARBA" id="ARBA00022679"/>
    </source>
</evidence>
<evidence type="ECO:0000256" key="9">
    <source>
        <dbReference type="ARBA" id="ARBA00023315"/>
    </source>
</evidence>
<feature type="domain" description="Beta-ketoacyl-[acyl-carrier-protein] synthase III C-terminal" evidence="10">
    <location>
        <begin position="235"/>
        <end position="320"/>
    </location>
</feature>
<evidence type="ECO:0000313" key="13">
    <source>
        <dbReference type="Proteomes" id="UP000182652"/>
    </source>
</evidence>
<dbReference type="InterPro" id="IPR013747">
    <property type="entry name" value="ACP_syn_III_C"/>
</dbReference>
<evidence type="ECO:0000256" key="3">
    <source>
        <dbReference type="ARBA" id="ARBA00022490"/>
    </source>
</evidence>
<evidence type="ECO:0000256" key="1">
    <source>
        <dbReference type="ARBA" id="ARBA00005189"/>
    </source>
</evidence>
<sequence>MPESSTHRSIPVLCGLGAALPARKITNHEIHQDHGLEPSWIEARTGIRTRHRVDAGTTTSDLATEAARQALASAGRLEVDLVIVATTTPDCPVPATAPKVARQLGHTHAAAFDINAVCSGFVYALAQGAAAIAAGQARTALVIGADVFSSLLDPEDAVNHAIFGDGAGAVVLKAGTPEERGQIVASRLRADGQGEQKIWVPNSGTDSPYFRMDGRDVFKEAVKKMTEVSQQTAVEAAWNLAEVDWLVPHQANQRILNQVALALGVNNRSVITHLDEVGNTSAASIPLAMARHHERFASGDKLLLTAFGGGYTWGAVALTWPEGLHVPSIAHITAAKDD</sequence>
<keyword evidence="8" id="KW-0275">Fatty acid biosynthesis</keyword>
<dbReference type="InterPro" id="IPR016039">
    <property type="entry name" value="Thiolase-like"/>
</dbReference>
<dbReference type="STRING" id="156980.SAMN04489745_0586"/>
<organism evidence="12 13">
    <name type="scientific">Arthrobacter woluwensis</name>
    <dbReference type="NCBI Taxonomy" id="156980"/>
    <lineage>
        <taxon>Bacteria</taxon>
        <taxon>Bacillati</taxon>
        <taxon>Actinomycetota</taxon>
        <taxon>Actinomycetes</taxon>
        <taxon>Micrococcales</taxon>
        <taxon>Micrococcaceae</taxon>
        <taxon>Arthrobacter</taxon>
    </lineage>
</organism>
<dbReference type="EMBL" id="FNSN01000003">
    <property type="protein sequence ID" value="SEB56386.1"/>
    <property type="molecule type" value="Genomic_DNA"/>
</dbReference>
<proteinExistence type="inferred from homology"/>
<dbReference type="PANTHER" id="PTHR34069:SF2">
    <property type="entry name" value="BETA-KETOACYL-[ACYL-CARRIER-PROTEIN] SYNTHASE III"/>
    <property type="match status" value="1"/>
</dbReference>
<keyword evidence="5" id="KW-0808">Transferase</keyword>
<dbReference type="NCBIfam" id="NF006829">
    <property type="entry name" value="PRK09352.1"/>
    <property type="match status" value="1"/>
</dbReference>
<keyword evidence="3" id="KW-0963">Cytoplasm</keyword>
<dbReference type="InterPro" id="IPR013751">
    <property type="entry name" value="ACP_syn_III_N"/>
</dbReference>
<dbReference type="GO" id="GO:0044550">
    <property type="term" value="P:secondary metabolite biosynthetic process"/>
    <property type="evidence" value="ECO:0007669"/>
    <property type="project" value="TreeGrafter"/>
</dbReference>
<dbReference type="NCBIfam" id="TIGR00747">
    <property type="entry name" value="fabH"/>
    <property type="match status" value="1"/>
</dbReference>
<keyword evidence="7" id="KW-0443">Lipid metabolism</keyword>
<evidence type="ECO:0000259" key="11">
    <source>
        <dbReference type="Pfam" id="PF08545"/>
    </source>
</evidence>
<keyword evidence="9" id="KW-0012">Acyltransferase</keyword>
<dbReference type="Pfam" id="PF08541">
    <property type="entry name" value="ACP_syn_III_C"/>
    <property type="match status" value="1"/>
</dbReference>
<feature type="domain" description="Beta-ketoacyl-[acyl-carrier-protein] synthase III N-terminal" evidence="11">
    <location>
        <begin position="112"/>
        <end position="192"/>
    </location>
</feature>
<comment type="pathway">
    <text evidence="1">Lipid metabolism.</text>
</comment>
<dbReference type="PANTHER" id="PTHR34069">
    <property type="entry name" value="3-OXOACYL-[ACYL-CARRIER-PROTEIN] SYNTHASE 3"/>
    <property type="match status" value="1"/>
</dbReference>
<dbReference type="GO" id="GO:0004315">
    <property type="term" value="F:3-oxoacyl-[acyl-carrier-protein] synthase activity"/>
    <property type="evidence" value="ECO:0007669"/>
    <property type="project" value="InterPro"/>
</dbReference>
<evidence type="ECO:0000259" key="10">
    <source>
        <dbReference type="Pfam" id="PF08541"/>
    </source>
</evidence>
<dbReference type="InterPro" id="IPR004655">
    <property type="entry name" value="FabH"/>
</dbReference>
<dbReference type="Proteomes" id="UP000182652">
    <property type="component" value="Unassembled WGS sequence"/>
</dbReference>
<keyword evidence="6" id="KW-0276">Fatty acid metabolism</keyword>
<keyword evidence="13" id="KW-1185">Reference proteome</keyword>
<dbReference type="AlphaFoldDB" id="A0A1H4KDP8"/>
<gene>
    <name evidence="12" type="ORF">SAMN04489745_0586</name>
</gene>
<accession>A0A1H4KDP8</accession>
<evidence type="ECO:0000256" key="7">
    <source>
        <dbReference type="ARBA" id="ARBA00023098"/>
    </source>
</evidence>
<dbReference type="GO" id="GO:0006633">
    <property type="term" value="P:fatty acid biosynthetic process"/>
    <property type="evidence" value="ECO:0007669"/>
    <property type="project" value="UniProtKB-KW"/>
</dbReference>
<dbReference type="SUPFAM" id="SSF53901">
    <property type="entry name" value="Thiolase-like"/>
    <property type="match status" value="1"/>
</dbReference>
<evidence type="ECO:0000256" key="8">
    <source>
        <dbReference type="ARBA" id="ARBA00023160"/>
    </source>
</evidence>
<evidence type="ECO:0000256" key="6">
    <source>
        <dbReference type="ARBA" id="ARBA00022832"/>
    </source>
</evidence>
<dbReference type="RefSeq" id="WP_066213809.1">
    <property type="nucleotide sequence ID" value="NZ_FNSN01000003.1"/>
</dbReference>
<reference evidence="12 13" key="1">
    <citation type="submission" date="2016-10" db="EMBL/GenBank/DDBJ databases">
        <authorList>
            <person name="de Groot N.N."/>
        </authorList>
    </citation>
    <scope>NUCLEOTIDE SEQUENCE [LARGE SCALE GENOMIC DNA]</scope>
    <source>
        <strain evidence="12 13">DSM 10495</strain>
    </source>
</reference>